<dbReference type="GO" id="GO:0006508">
    <property type="term" value="P:proteolysis"/>
    <property type="evidence" value="ECO:0007669"/>
    <property type="project" value="InterPro"/>
</dbReference>
<name>A0A5J4WUZ2_9EUKA</name>
<keyword evidence="2" id="KW-0378">Hydrolase</keyword>
<dbReference type="SUPFAM" id="SSF53474">
    <property type="entry name" value="alpha/beta-Hydrolases"/>
    <property type="match status" value="1"/>
</dbReference>
<dbReference type="PANTHER" id="PTHR42776">
    <property type="entry name" value="SERINE PEPTIDASE S9 FAMILY MEMBER"/>
    <property type="match status" value="1"/>
</dbReference>
<accession>A0A5J4WUZ2</accession>
<dbReference type="EMBL" id="SNRW01000892">
    <property type="protein sequence ID" value="KAA6398741.1"/>
    <property type="molecule type" value="Genomic_DNA"/>
</dbReference>
<evidence type="ECO:0000256" key="2">
    <source>
        <dbReference type="ARBA" id="ARBA00022801"/>
    </source>
</evidence>
<comment type="caution">
    <text evidence="4">The sequence shown here is derived from an EMBL/GenBank/DDBJ whole genome shotgun (WGS) entry which is preliminary data.</text>
</comment>
<evidence type="ECO:0000313" key="5">
    <source>
        <dbReference type="Proteomes" id="UP000324800"/>
    </source>
</evidence>
<dbReference type="SUPFAM" id="SSF82171">
    <property type="entry name" value="DPP6 N-terminal domain-like"/>
    <property type="match status" value="1"/>
</dbReference>
<dbReference type="PANTHER" id="PTHR42776:SF13">
    <property type="entry name" value="DIPEPTIDYL-PEPTIDASE 5"/>
    <property type="match status" value="1"/>
</dbReference>
<reference evidence="4 5" key="1">
    <citation type="submission" date="2019-03" db="EMBL/GenBank/DDBJ databases">
        <title>Single cell metagenomics reveals metabolic interactions within the superorganism composed of flagellate Streblomastix strix and complex community of Bacteroidetes bacteria on its surface.</title>
        <authorList>
            <person name="Treitli S.C."/>
            <person name="Kolisko M."/>
            <person name="Husnik F."/>
            <person name="Keeling P."/>
            <person name="Hampl V."/>
        </authorList>
    </citation>
    <scope>NUCLEOTIDE SEQUENCE [LARGE SCALE GENOMIC DNA]</scope>
    <source>
        <strain evidence="4">ST1C</strain>
    </source>
</reference>
<dbReference type="Pfam" id="PF00326">
    <property type="entry name" value="Peptidase_S9"/>
    <property type="match status" value="1"/>
</dbReference>
<dbReference type="AlphaFoldDB" id="A0A5J4WUZ2"/>
<protein>
    <submittedName>
        <fullName evidence="4">Putative Dipeptidyl-peptidase 5</fullName>
    </submittedName>
</protein>
<proteinExistence type="predicted"/>
<dbReference type="OrthoDB" id="416344at2759"/>
<dbReference type="GO" id="GO:0004252">
    <property type="term" value="F:serine-type endopeptidase activity"/>
    <property type="evidence" value="ECO:0007669"/>
    <property type="project" value="TreeGrafter"/>
</dbReference>
<evidence type="ECO:0000313" key="4">
    <source>
        <dbReference type="EMBL" id="KAA6398741.1"/>
    </source>
</evidence>
<sequence>MDSDAIDVMGSFLGDCPFKPYGNSDSFSVSPNDDVIAYATQSREVQAQSVRMHIYIYQIPEISQFGLKDERNIHNQKNNTVQPQLCLTNGQRGIHAMPIFSPSGRFLAYLATESDIDYKGIMKITIYDFYTREQRILCKDWDSSPENRIFSIDVISGKRSQAFPLESSASSVKLLNSTTLIYLRSSFIDTPNIYAINWFDAETKALINEKKLTDVNHEAFSSLTYQLQTPNELEVASVDGSSIHCRFFPPAGNQPTQKASVPLVVWVHGGPESSWNNEWNDRWNPQIFAQAGFALLLPDIHGSTSYGSKFQKAILGNWSGIALDDVISARKKVLQNYEYLDENRTAAMGGSFGGYMMNLIQMQETLEKNPFVCIVCHDPVFDVAQSAFESDILFFIHEEHGSSAWTDRSAEDKHSPTKQSGLRLEKIHTPQLTFQGGRDFRCSRGQGFGAFTVLQRLGVKSRLVFFPSENHWVLNPANVIEWNNEALSWLKDNVEDKEQAENTMKRKLELLQSVL</sequence>
<dbReference type="InterPro" id="IPR001375">
    <property type="entry name" value="Peptidase_S9_cat"/>
</dbReference>
<evidence type="ECO:0000259" key="3">
    <source>
        <dbReference type="Pfam" id="PF00326"/>
    </source>
</evidence>
<organism evidence="4 5">
    <name type="scientific">Streblomastix strix</name>
    <dbReference type="NCBI Taxonomy" id="222440"/>
    <lineage>
        <taxon>Eukaryota</taxon>
        <taxon>Metamonada</taxon>
        <taxon>Preaxostyla</taxon>
        <taxon>Oxymonadida</taxon>
        <taxon>Streblomastigidae</taxon>
        <taxon>Streblomastix</taxon>
    </lineage>
</organism>
<keyword evidence="1" id="KW-0732">Signal</keyword>
<dbReference type="InterPro" id="IPR029058">
    <property type="entry name" value="AB_hydrolase_fold"/>
</dbReference>
<feature type="domain" description="Peptidase S9 prolyl oligopeptidase catalytic" evidence="3">
    <location>
        <begin position="279"/>
        <end position="494"/>
    </location>
</feature>
<evidence type="ECO:0000256" key="1">
    <source>
        <dbReference type="ARBA" id="ARBA00022729"/>
    </source>
</evidence>
<dbReference type="Gene3D" id="3.40.50.1820">
    <property type="entry name" value="alpha/beta hydrolase"/>
    <property type="match status" value="1"/>
</dbReference>
<dbReference type="Proteomes" id="UP000324800">
    <property type="component" value="Unassembled WGS sequence"/>
</dbReference>
<gene>
    <name evidence="4" type="ORF">EZS28_005736</name>
</gene>